<feature type="non-terminal residue" evidence="2">
    <location>
        <position position="114"/>
    </location>
</feature>
<protein>
    <submittedName>
        <fullName evidence="2">Uncharacterized protein</fullName>
    </submittedName>
</protein>
<evidence type="ECO:0000313" key="2">
    <source>
        <dbReference type="EMBL" id="KFD55728.1"/>
    </source>
</evidence>
<accession>A0A085MET2</accession>
<keyword evidence="3" id="KW-1185">Reference proteome</keyword>
<dbReference type="EMBL" id="KL363198">
    <property type="protein sequence ID" value="KFD55728.1"/>
    <property type="molecule type" value="Genomic_DNA"/>
</dbReference>
<evidence type="ECO:0000256" key="1">
    <source>
        <dbReference type="SAM" id="MobiDB-lite"/>
    </source>
</evidence>
<gene>
    <name evidence="2" type="ORF">M513_03476</name>
</gene>
<feature type="region of interest" description="Disordered" evidence="1">
    <location>
        <begin position="1"/>
        <end position="52"/>
    </location>
</feature>
<evidence type="ECO:0000313" key="3">
    <source>
        <dbReference type="Proteomes" id="UP000030764"/>
    </source>
</evidence>
<organism evidence="2 3">
    <name type="scientific">Trichuris suis</name>
    <name type="common">pig whipworm</name>
    <dbReference type="NCBI Taxonomy" id="68888"/>
    <lineage>
        <taxon>Eukaryota</taxon>
        <taxon>Metazoa</taxon>
        <taxon>Ecdysozoa</taxon>
        <taxon>Nematoda</taxon>
        <taxon>Enoplea</taxon>
        <taxon>Dorylaimia</taxon>
        <taxon>Trichinellida</taxon>
        <taxon>Trichuridae</taxon>
        <taxon>Trichuris</taxon>
    </lineage>
</organism>
<feature type="non-terminal residue" evidence="2">
    <location>
        <position position="1"/>
    </location>
</feature>
<name>A0A085MET2_9BILA</name>
<sequence>GWRSKQSPEMGVPKPDRRGAGHHRVQPSRHPSVRIRKKRGARPVDPFNGKTYTQRTETAGWLPVIRWPTFDPVKWHISVSKRSTTTKCRIPRRQKATLAFFSRSKGQVAGNSTV</sequence>
<dbReference type="AlphaFoldDB" id="A0A085MET2"/>
<feature type="compositionally biased region" description="Basic residues" evidence="1">
    <location>
        <begin position="20"/>
        <end position="41"/>
    </location>
</feature>
<proteinExistence type="predicted"/>
<dbReference type="Proteomes" id="UP000030764">
    <property type="component" value="Unassembled WGS sequence"/>
</dbReference>
<reference evidence="2 3" key="1">
    <citation type="journal article" date="2014" name="Nat. Genet.">
        <title>Genome and transcriptome of the porcine whipworm Trichuris suis.</title>
        <authorList>
            <person name="Jex A.R."/>
            <person name="Nejsum P."/>
            <person name="Schwarz E.M."/>
            <person name="Hu L."/>
            <person name="Young N.D."/>
            <person name="Hall R.S."/>
            <person name="Korhonen P.K."/>
            <person name="Liao S."/>
            <person name="Thamsborg S."/>
            <person name="Xia J."/>
            <person name="Xu P."/>
            <person name="Wang S."/>
            <person name="Scheerlinck J.P."/>
            <person name="Hofmann A."/>
            <person name="Sternberg P.W."/>
            <person name="Wang J."/>
            <person name="Gasser R.B."/>
        </authorList>
    </citation>
    <scope>NUCLEOTIDE SEQUENCE [LARGE SCALE GENOMIC DNA]</scope>
    <source>
        <strain evidence="2">DCEP-RM93M</strain>
    </source>
</reference>